<dbReference type="PANTHER" id="PTHR31511">
    <property type="entry name" value="PROTEIN CBG23764"/>
    <property type="match status" value="1"/>
</dbReference>
<evidence type="ECO:0000259" key="3">
    <source>
        <dbReference type="PROSITE" id="PS50157"/>
    </source>
</evidence>
<dbReference type="Pfam" id="PF00096">
    <property type="entry name" value="zf-C2H2"/>
    <property type="match status" value="1"/>
</dbReference>
<dbReference type="AlphaFoldDB" id="A0A6G0SYT2"/>
<comment type="caution">
    <text evidence="4">The sequence shown here is derived from an EMBL/GenBank/DDBJ whole genome shotgun (WGS) entry which is preliminary data.</text>
</comment>
<evidence type="ECO:0000256" key="1">
    <source>
        <dbReference type="PROSITE-ProRule" id="PRU00042"/>
    </source>
</evidence>
<feature type="compositionally biased region" description="Low complexity" evidence="2">
    <location>
        <begin position="215"/>
        <end position="235"/>
    </location>
</feature>
<dbReference type="InterPro" id="IPR043502">
    <property type="entry name" value="DNA/RNA_pol_sf"/>
</dbReference>
<gene>
    <name evidence="4" type="ORF">AGLY_016256</name>
</gene>
<dbReference type="GO" id="GO:0071897">
    <property type="term" value="P:DNA biosynthetic process"/>
    <property type="evidence" value="ECO:0007669"/>
    <property type="project" value="UniProtKB-ARBA"/>
</dbReference>
<dbReference type="OrthoDB" id="6611573at2759"/>
<dbReference type="EMBL" id="VYZN01000080">
    <property type="protein sequence ID" value="KAE9523308.1"/>
    <property type="molecule type" value="Genomic_DNA"/>
</dbReference>
<dbReference type="PROSITE" id="PS00028">
    <property type="entry name" value="ZINC_FINGER_C2H2_1"/>
    <property type="match status" value="1"/>
</dbReference>
<dbReference type="SUPFAM" id="SSF56672">
    <property type="entry name" value="DNA/RNA polymerases"/>
    <property type="match status" value="1"/>
</dbReference>
<dbReference type="PANTHER" id="PTHR31511:SF12">
    <property type="entry name" value="RHO TERMINATION FACTOR N-TERMINAL DOMAIN-CONTAINING PROTEIN"/>
    <property type="match status" value="1"/>
</dbReference>
<keyword evidence="1" id="KW-0479">Metal-binding</keyword>
<dbReference type="InterPro" id="IPR036236">
    <property type="entry name" value="Znf_C2H2_sf"/>
</dbReference>
<evidence type="ECO:0000313" key="4">
    <source>
        <dbReference type="EMBL" id="KAE9523308.1"/>
    </source>
</evidence>
<evidence type="ECO:0000256" key="2">
    <source>
        <dbReference type="SAM" id="MobiDB-lite"/>
    </source>
</evidence>
<evidence type="ECO:0000313" key="5">
    <source>
        <dbReference type="Proteomes" id="UP000475862"/>
    </source>
</evidence>
<keyword evidence="1" id="KW-0862">Zinc</keyword>
<feature type="domain" description="C2H2-type" evidence="3">
    <location>
        <begin position="89"/>
        <end position="116"/>
    </location>
</feature>
<feature type="region of interest" description="Disordered" evidence="2">
    <location>
        <begin position="215"/>
        <end position="285"/>
    </location>
</feature>
<dbReference type="Proteomes" id="UP000475862">
    <property type="component" value="Unassembled WGS sequence"/>
</dbReference>
<keyword evidence="1" id="KW-0863">Zinc-finger</keyword>
<accession>A0A6G0SYT2</accession>
<dbReference type="Gene3D" id="3.30.160.60">
    <property type="entry name" value="Classic Zinc Finger"/>
    <property type="match status" value="1"/>
</dbReference>
<name>A0A6G0SYT2_APHGL</name>
<dbReference type="SUPFAM" id="SSF57667">
    <property type="entry name" value="beta-beta-alpha zinc fingers"/>
    <property type="match status" value="1"/>
</dbReference>
<proteinExistence type="predicted"/>
<dbReference type="GO" id="GO:0008270">
    <property type="term" value="F:zinc ion binding"/>
    <property type="evidence" value="ECO:0007669"/>
    <property type="project" value="UniProtKB-KW"/>
</dbReference>
<dbReference type="InterPro" id="IPR013087">
    <property type="entry name" value="Znf_C2H2_type"/>
</dbReference>
<dbReference type="PROSITE" id="PS50157">
    <property type="entry name" value="ZINC_FINGER_C2H2_2"/>
    <property type="match status" value="1"/>
</dbReference>
<keyword evidence="5" id="KW-1185">Reference proteome</keyword>
<reference evidence="4 5" key="1">
    <citation type="submission" date="2019-08" db="EMBL/GenBank/DDBJ databases">
        <title>The genome of the soybean aphid Biotype 1, its phylome, world population structure and adaptation to the North American continent.</title>
        <authorList>
            <person name="Giordano R."/>
            <person name="Donthu R.K."/>
            <person name="Hernandez A.G."/>
            <person name="Wright C.L."/>
            <person name="Zimin A.V."/>
        </authorList>
    </citation>
    <scope>NUCLEOTIDE SEQUENCE [LARGE SCALE GENOMIC DNA]</scope>
    <source>
        <tissue evidence="4">Whole aphids</tissue>
    </source>
</reference>
<protein>
    <recommendedName>
        <fullName evidence="3">C2H2-type domain-containing protein</fullName>
    </recommendedName>
</protein>
<sequence>MVAILIHSIQRYLQLSDTDHRADVYEYPSQPARQPAHQIFVCVAAACVAAACVAAECVPQTVSAVQRQLLYIRITSLTLLYHIKFLKMFNCVSCEKVFVHKRDLNRHAKVHDGSTNSCGICFKTFTRRDKLNIHAHFRRDPPELERAPSRHPKYFDRLYFLQLHPFHITSFNCLNVARCTYDEELIAKNTPEFHSAVRTTGGAMGRESVIKWAPHTTTPPHAQPVVRPPTRVIPPYRHPATTSIPATRTPAITDRISSPAAQPIANRPGTRSPPPPPKRTLDRARPRPLYNAVLIPRIVDEISNGKRREWIRKNVENIVSYRAFLNSIESELIAKLRECVRINPIKFNLKLEATYVIPNVQNSIQNRAFKTSVRELYVHSNVEGLIDRDFTSLLAEEDSYIHRVLEFRQSPWLAPYINLNTELRKQAANKFEEQFFKDLNNSVFGKTIENMRKRFNLELVSCPVRMRKLINRPTFKYCTTYGENLSVVIQHNSEVDFCKPIYIGFSVLELSKVLMYGFHYDVMKRHYGDKIDLLYTDTDSLFYRVVTNDFYDDLTDNSNLMRFTDTSNLPNDHKCYSTARKRIPGLFKNETNGRTVYEYIALRAKSYAYDVEQDVCIRAKGVMRQHVIRNHLTFVEHKRCLFAEDVDDVESYECDDEFDGNVEKMIAANSALKAVTQIHRIASTPAASPSTAVTPSPAHCYSYMPFTPYRENVSIRSFKHEVRTIKTMKLVLNRADDKRYVLPDNITTLAHGHYLAKY</sequence>
<organism evidence="4 5">
    <name type="scientific">Aphis glycines</name>
    <name type="common">Soybean aphid</name>
    <dbReference type="NCBI Taxonomy" id="307491"/>
    <lineage>
        <taxon>Eukaryota</taxon>
        <taxon>Metazoa</taxon>
        <taxon>Ecdysozoa</taxon>
        <taxon>Arthropoda</taxon>
        <taxon>Hexapoda</taxon>
        <taxon>Insecta</taxon>
        <taxon>Pterygota</taxon>
        <taxon>Neoptera</taxon>
        <taxon>Paraneoptera</taxon>
        <taxon>Hemiptera</taxon>
        <taxon>Sternorrhyncha</taxon>
        <taxon>Aphidomorpha</taxon>
        <taxon>Aphidoidea</taxon>
        <taxon>Aphididae</taxon>
        <taxon>Aphidini</taxon>
        <taxon>Aphis</taxon>
        <taxon>Aphis</taxon>
    </lineage>
</organism>